<protein>
    <recommendedName>
        <fullName evidence="4">HAT C-terminal dimerisation domain-containing protein</fullName>
    </recommendedName>
</protein>
<sequence length="338" mass="38294">MRALDIFSPSKFPRKLEDVSEYGEDKLQTLIDFFSEVHPSADMSAPILDAEKVRQEWESLKLVIFQREEGKIWDSTFEEFWPQYIVRSDYPNVAFLVTIREILPLNTACCERGFSKMGIIMTALRNRMCPETLSALMMCSINGPELSDTSAVHALVLRAYNKWVAVKHRVPLRSHSTARPKATWRGKALRRDRASPLSILSGALDDGALDPVEDENEEADVVGEADESELEAGEDPTWCEEDFVPTEGWTVISAAPEEVNHKSLKKAARIAHRFADKWYTGKFRYISQTGAEKGLKAVYYSDDGLLYFHDLDLADYGAKGKWVILKKEAKKKAEPEPL</sequence>
<feature type="compositionally biased region" description="Acidic residues" evidence="1">
    <location>
        <begin position="207"/>
        <end position="235"/>
    </location>
</feature>
<accession>A0AAE0KV74</accession>
<dbReference type="EMBL" id="LGRX02016565">
    <property type="protein sequence ID" value="KAK3261917.1"/>
    <property type="molecule type" value="Genomic_DNA"/>
</dbReference>
<dbReference type="PANTHER" id="PTHR46880:SF5">
    <property type="entry name" value="DUF4371 DOMAIN-CONTAINING PROTEIN"/>
    <property type="match status" value="1"/>
</dbReference>
<reference evidence="2 3" key="1">
    <citation type="journal article" date="2015" name="Genome Biol. Evol.">
        <title>Comparative Genomics of a Bacterivorous Green Alga Reveals Evolutionary Causalities and Consequences of Phago-Mixotrophic Mode of Nutrition.</title>
        <authorList>
            <person name="Burns J.A."/>
            <person name="Paasch A."/>
            <person name="Narechania A."/>
            <person name="Kim E."/>
        </authorList>
    </citation>
    <scope>NUCLEOTIDE SEQUENCE [LARGE SCALE GENOMIC DNA]</scope>
    <source>
        <strain evidence="2 3">PLY_AMNH</strain>
    </source>
</reference>
<evidence type="ECO:0000256" key="1">
    <source>
        <dbReference type="SAM" id="MobiDB-lite"/>
    </source>
</evidence>
<evidence type="ECO:0008006" key="4">
    <source>
        <dbReference type="Google" id="ProtNLM"/>
    </source>
</evidence>
<name>A0AAE0KV74_9CHLO</name>
<gene>
    <name evidence="2" type="ORF">CYMTET_29204</name>
</gene>
<dbReference type="InterPro" id="IPR012337">
    <property type="entry name" value="RNaseH-like_sf"/>
</dbReference>
<keyword evidence="3" id="KW-1185">Reference proteome</keyword>
<dbReference type="Proteomes" id="UP001190700">
    <property type="component" value="Unassembled WGS sequence"/>
</dbReference>
<organism evidence="2 3">
    <name type="scientific">Cymbomonas tetramitiformis</name>
    <dbReference type="NCBI Taxonomy" id="36881"/>
    <lineage>
        <taxon>Eukaryota</taxon>
        <taxon>Viridiplantae</taxon>
        <taxon>Chlorophyta</taxon>
        <taxon>Pyramimonadophyceae</taxon>
        <taxon>Pyramimonadales</taxon>
        <taxon>Pyramimonadaceae</taxon>
        <taxon>Cymbomonas</taxon>
    </lineage>
</organism>
<comment type="caution">
    <text evidence="2">The sequence shown here is derived from an EMBL/GenBank/DDBJ whole genome shotgun (WGS) entry which is preliminary data.</text>
</comment>
<dbReference type="SUPFAM" id="SSF53098">
    <property type="entry name" value="Ribonuclease H-like"/>
    <property type="match status" value="1"/>
</dbReference>
<evidence type="ECO:0000313" key="3">
    <source>
        <dbReference type="Proteomes" id="UP001190700"/>
    </source>
</evidence>
<evidence type="ECO:0000313" key="2">
    <source>
        <dbReference type="EMBL" id="KAK3261917.1"/>
    </source>
</evidence>
<dbReference type="AlphaFoldDB" id="A0AAE0KV74"/>
<proteinExistence type="predicted"/>
<dbReference type="PANTHER" id="PTHR46880">
    <property type="entry name" value="RAS-ASSOCIATING DOMAIN-CONTAINING PROTEIN"/>
    <property type="match status" value="1"/>
</dbReference>
<feature type="region of interest" description="Disordered" evidence="1">
    <location>
        <begin position="202"/>
        <end position="235"/>
    </location>
</feature>